<keyword evidence="2" id="KW-1185">Reference proteome</keyword>
<sequence length="280" mass="30090">MLLTLLPPASSAVALTDCGYRRVACSNSSSSADCDSRTLLFGLRNSGISSRSLGASRKPFVRWQRVGRGGAVKKIAASLTTGEAGEASCFKVDVSQHLAVLKTAAKTRKVPPTELLVAINAIDNAKVDPSDFLQRIGGTTESPGRTWMLIFTADKKLVKDARDGGPGGGFYLPVTAVQGFDAVAMRNTNGIFLGPIGSLEFEGRFSWKNRILAFLYEKLIIKVGPLGPFTKNIEKKEDAGRTPGNADPLFVWFYADDEILVAKGRSGGVAFWCRCARVPQ</sequence>
<dbReference type="PANTHER" id="PTHR35690">
    <property type="entry name" value="OS01G0363500 PROTEIN"/>
    <property type="match status" value="1"/>
</dbReference>
<dbReference type="Proteomes" id="UP001497444">
    <property type="component" value="Chromosome 7"/>
</dbReference>
<dbReference type="EMBL" id="OZ020102">
    <property type="protein sequence ID" value="CAK9276190.1"/>
    <property type="molecule type" value="Genomic_DNA"/>
</dbReference>
<reference evidence="1" key="1">
    <citation type="submission" date="2024-02" db="EMBL/GenBank/DDBJ databases">
        <authorList>
            <consortium name="ELIXIR-Norway"/>
            <consortium name="Elixir Norway"/>
        </authorList>
    </citation>
    <scope>NUCLEOTIDE SEQUENCE</scope>
</reference>
<evidence type="ECO:0000313" key="1">
    <source>
        <dbReference type="EMBL" id="CAK9276190.1"/>
    </source>
</evidence>
<name>A0ABP0XF29_9BRYO</name>
<gene>
    <name evidence="1" type="ORF">CSSPJE1EN1_LOCUS21668</name>
</gene>
<evidence type="ECO:0000313" key="2">
    <source>
        <dbReference type="Proteomes" id="UP001497444"/>
    </source>
</evidence>
<proteinExistence type="predicted"/>
<accession>A0ABP0XF29</accession>
<protein>
    <submittedName>
        <fullName evidence="1">Uncharacterized protein</fullName>
    </submittedName>
</protein>
<organism evidence="1 2">
    <name type="scientific">Sphagnum jensenii</name>
    <dbReference type="NCBI Taxonomy" id="128206"/>
    <lineage>
        <taxon>Eukaryota</taxon>
        <taxon>Viridiplantae</taxon>
        <taxon>Streptophyta</taxon>
        <taxon>Embryophyta</taxon>
        <taxon>Bryophyta</taxon>
        <taxon>Sphagnophytina</taxon>
        <taxon>Sphagnopsida</taxon>
        <taxon>Sphagnales</taxon>
        <taxon>Sphagnaceae</taxon>
        <taxon>Sphagnum</taxon>
    </lineage>
</organism>
<dbReference type="PANTHER" id="PTHR35690:SF1">
    <property type="entry name" value="OS01G0363500 PROTEIN"/>
    <property type="match status" value="1"/>
</dbReference>